<dbReference type="SUPFAM" id="SSF46626">
    <property type="entry name" value="Cytochrome c"/>
    <property type="match status" value="1"/>
</dbReference>
<dbReference type="GO" id="GO:0020037">
    <property type="term" value="F:heme binding"/>
    <property type="evidence" value="ECO:0007669"/>
    <property type="project" value="InterPro"/>
</dbReference>
<evidence type="ECO:0000313" key="6">
    <source>
        <dbReference type="EMBL" id="OGF97466.1"/>
    </source>
</evidence>
<evidence type="ECO:0000256" key="3">
    <source>
        <dbReference type="ARBA" id="ARBA00023004"/>
    </source>
</evidence>
<dbReference type="InterPro" id="IPR036909">
    <property type="entry name" value="Cyt_c-like_dom_sf"/>
</dbReference>
<dbReference type="PROSITE" id="PS51007">
    <property type="entry name" value="CYTC"/>
    <property type="match status" value="1"/>
</dbReference>
<dbReference type="GO" id="GO:0009055">
    <property type="term" value="F:electron transfer activity"/>
    <property type="evidence" value="ECO:0007669"/>
    <property type="project" value="InterPro"/>
</dbReference>
<organism evidence="6 7">
    <name type="scientific">Candidatus Glassbacteria bacterium RBG_16_58_8</name>
    <dbReference type="NCBI Taxonomy" id="1817866"/>
    <lineage>
        <taxon>Bacteria</taxon>
        <taxon>Candidatus Glassiibacteriota</taxon>
    </lineage>
</organism>
<dbReference type="GO" id="GO:0046872">
    <property type="term" value="F:metal ion binding"/>
    <property type="evidence" value="ECO:0007669"/>
    <property type="project" value="UniProtKB-KW"/>
</dbReference>
<evidence type="ECO:0000256" key="1">
    <source>
        <dbReference type="ARBA" id="ARBA00022617"/>
    </source>
</evidence>
<dbReference type="Gene3D" id="1.10.760.10">
    <property type="entry name" value="Cytochrome c-like domain"/>
    <property type="match status" value="1"/>
</dbReference>
<comment type="caution">
    <text evidence="6">The sequence shown here is derived from an EMBL/GenBank/DDBJ whole genome shotgun (WGS) entry which is preliminary data.</text>
</comment>
<dbReference type="InterPro" id="IPR009056">
    <property type="entry name" value="Cyt_c-like_dom"/>
</dbReference>
<dbReference type="AlphaFoldDB" id="A0A1F5YBY1"/>
<evidence type="ECO:0000256" key="2">
    <source>
        <dbReference type="ARBA" id="ARBA00022723"/>
    </source>
</evidence>
<keyword evidence="1 4" id="KW-0349">Heme</keyword>
<evidence type="ECO:0000259" key="5">
    <source>
        <dbReference type="PROSITE" id="PS51007"/>
    </source>
</evidence>
<dbReference type="EMBL" id="MFIW01000082">
    <property type="protein sequence ID" value="OGF97466.1"/>
    <property type="molecule type" value="Genomic_DNA"/>
</dbReference>
<sequence>MFDFPAPGPQEEAFRAPEHTLPVEGGELRDFPEGEGILQEPGAPWLEMGGEVRSEGLFIQFCAACHGEDGTGRELTDDYYAPDLTGEEYLDYPDIDLYDLIVEGGLSMPDYREELGERDRWLVIRYLRRLQAEP</sequence>
<reference evidence="6 7" key="1">
    <citation type="journal article" date="2016" name="Nat. Commun.">
        <title>Thousands of microbial genomes shed light on interconnected biogeochemical processes in an aquifer system.</title>
        <authorList>
            <person name="Anantharaman K."/>
            <person name="Brown C.T."/>
            <person name="Hug L.A."/>
            <person name="Sharon I."/>
            <person name="Castelle C.J."/>
            <person name="Probst A.J."/>
            <person name="Thomas B.C."/>
            <person name="Singh A."/>
            <person name="Wilkins M.J."/>
            <person name="Karaoz U."/>
            <person name="Brodie E.L."/>
            <person name="Williams K.H."/>
            <person name="Hubbard S.S."/>
            <person name="Banfield J.F."/>
        </authorList>
    </citation>
    <scope>NUCLEOTIDE SEQUENCE [LARGE SCALE GENOMIC DNA]</scope>
</reference>
<dbReference type="Pfam" id="PF13442">
    <property type="entry name" value="Cytochrome_CBB3"/>
    <property type="match status" value="1"/>
</dbReference>
<accession>A0A1F5YBY1</accession>
<gene>
    <name evidence="6" type="ORF">A2Z06_05080</name>
</gene>
<keyword evidence="3 4" id="KW-0408">Iron</keyword>
<evidence type="ECO:0000256" key="4">
    <source>
        <dbReference type="PROSITE-ProRule" id="PRU00433"/>
    </source>
</evidence>
<name>A0A1F5YBY1_9BACT</name>
<evidence type="ECO:0000313" key="7">
    <source>
        <dbReference type="Proteomes" id="UP000179034"/>
    </source>
</evidence>
<protein>
    <recommendedName>
        <fullName evidence="5">Cytochrome c domain-containing protein</fullName>
    </recommendedName>
</protein>
<dbReference type="Proteomes" id="UP000179034">
    <property type="component" value="Unassembled WGS sequence"/>
</dbReference>
<keyword evidence="2 4" id="KW-0479">Metal-binding</keyword>
<feature type="domain" description="Cytochrome c" evidence="5">
    <location>
        <begin position="49"/>
        <end position="131"/>
    </location>
</feature>
<proteinExistence type="predicted"/>